<feature type="transmembrane region" description="Helical" evidence="5">
    <location>
        <begin position="403"/>
        <end position="422"/>
    </location>
</feature>
<evidence type="ECO:0000256" key="6">
    <source>
        <dbReference type="RuleBase" id="RU000320"/>
    </source>
</evidence>
<dbReference type="GO" id="GO:0012505">
    <property type="term" value="C:endomembrane system"/>
    <property type="evidence" value="ECO:0007669"/>
    <property type="project" value="UniProtKB-SubCell"/>
</dbReference>
<evidence type="ECO:0000256" key="1">
    <source>
        <dbReference type="ARBA" id="ARBA00004127"/>
    </source>
</evidence>
<gene>
    <name evidence="5" type="primary">nuoN</name>
    <name evidence="8" type="ORF">SAMN02745118_01252</name>
</gene>
<dbReference type="GO" id="GO:0005886">
    <property type="term" value="C:plasma membrane"/>
    <property type="evidence" value="ECO:0007669"/>
    <property type="project" value="UniProtKB-SubCell"/>
</dbReference>
<keyword evidence="9" id="KW-1185">Reference proteome</keyword>
<dbReference type="GO" id="GO:0008137">
    <property type="term" value="F:NADH dehydrogenase (ubiquinone) activity"/>
    <property type="evidence" value="ECO:0007669"/>
    <property type="project" value="InterPro"/>
</dbReference>
<evidence type="ECO:0000256" key="3">
    <source>
        <dbReference type="ARBA" id="ARBA00022989"/>
    </source>
</evidence>
<dbReference type="Proteomes" id="UP000190625">
    <property type="component" value="Unassembled WGS sequence"/>
</dbReference>
<keyword evidence="2 5" id="KW-0812">Transmembrane</keyword>
<proteinExistence type="inferred from homology"/>
<keyword evidence="5" id="KW-0520">NAD</keyword>
<dbReference type="GO" id="GO:0050136">
    <property type="term" value="F:NADH dehydrogenase (quinone) (non-electrogenic) activity"/>
    <property type="evidence" value="ECO:0007669"/>
    <property type="project" value="UniProtKB-UniRule"/>
</dbReference>
<feature type="transmembrane region" description="Helical" evidence="5">
    <location>
        <begin position="298"/>
        <end position="319"/>
    </location>
</feature>
<dbReference type="EMBL" id="FUWM01000009">
    <property type="protein sequence ID" value="SJZ58287.1"/>
    <property type="molecule type" value="Genomic_DNA"/>
</dbReference>
<feature type="domain" description="NADH:quinone oxidoreductase/Mrp antiporter transmembrane" evidence="7">
    <location>
        <begin position="117"/>
        <end position="417"/>
    </location>
</feature>
<dbReference type="Pfam" id="PF00361">
    <property type="entry name" value="Proton_antipo_M"/>
    <property type="match status" value="1"/>
</dbReference>
<reference evidence="9" key="1">
    <citation type="submission" date="2017-02" db="EMBL/GenBank/DDBJ databases">
        <authorList>
            <person name="Varghese N."/>
            <person name="Submissions S."/>
        </authorList>
    </citation>
    <scope>NUCLEOTIDE SEQUENCE [LARGE SCALE GENOMIC DNA]</scope>
    <source>
        <strain evidence="9">ATCC BAA-73</strain>
    </source>
</reference>
<dbReference type="InterPro" id="IPR010096">
    <property type="entry name" value="NADH-Q_OxRdtase_suN/2"/>
</dbReference>
<keyword evidence="4 5" id="KW-0472">Membrane</keyword>
<comment type="subcellular location">
    <subcellularLocation>
        <location evidence="5">Cell membrane</location>
        <topology evidence="5">Multi-pass membrane protein</topology>
    </subcellularLocation>
    <subcellularLocation>
        <location evidence="1">Endomembrane system</location>
        <topology evidence="1">Multi-pass membrane protein</topology>
    </subcellularLocation>
    <subcellularLocation>
        <location evidence="6">Membrane</location>
        <topology evidence="6">Multi-pass membrane protein</topology>
    </subcellularLocation>
</comment>
<feature type="transmembrane region" description="Helical" evidence="5">
    <location>
        <begin position="70"/>
        <end position="90"/>
    </location>
</feature>
<feature type="transmembrane region" description="Helical" evidence="5">
    <location>
        <begin position="238"/>
        <end position="258"/>
    </location>
</feature>
<feature type="transmembrane region" description="Helical" evidence="5">
    <location>
        <begin position="34"/>
        <end position="50"/>
    </location>
</feature>
<keyword evidence="5" id="KW-0813">Transport</keyword>
<feature type="transmembrane region" description="Helical" evidence="5">
    <location>
        <begin position="325"/>
        <end position="346"/>
    </location>
</feature>
<feature type="transmembrane region" description="Helical" evidence="5">
    <location>
        <begin position="270"/>
        <end position="291"/>
    </location>
</feature>
<dbReference type="InterPro" id="IPR001750">
    <property type="entry name" value="ND/Mrp_TM"/>
</dbReference>
<dbReference type="PRINTS" id="PR01434">
    <property type="entry name" value="NADHDHGNASE5"/>
</dbReference>
<dbReference type="NCBIfam" id="TIGR01770">
    <property type="entry name" value="NDH_I_N"/>
    <property type="match status" value="1"/>
</dbReference>
<dbReference type="GO" id="GO:0048038">
    <property type="term" value="F:quinone binding"/>
    <property type="evidence" value="ECO:0007669"/>
    <property type="project" value="UniProtKB-KW"/>
</dbReference>
<evidence type="ECO:0000256" key="5">
    <source>
        <dbReference type="HAMAP-Rule" id="MF_00445"/>
    </source>
</evidence>
<feature type="transmembrane region" description="Helical" evidence="5">
    <location>
        <begin position="6"/>
        <end position="22"/>
    </location>
</feature>
<dbReference type="PANTHER" id="PTHR22773">
    <property type="entry name" value="NADH DEHYDROGENASE"/>
    <property type="match status" value="1"/>
</dbReference>
<dbReference type="RefSeq" id="WP_078809739.1">
    <property type="nucleotide sequence ID" value="NZ_FUWM01000009.1"/>
</dbReference>
<evidence type="ECO:0000256" key="4">
    <source>
        <dbReference type="ARBA" id="ARBA00023136"/>
    </source>
</evidence>
<dbReference type="GO" id="GO:0042773">
    <property type="term" value="P:ATP synthesis coupled electron transport"/>
    <property type="evidence" value="ECO:0007669"/>
    <property type="project" value="InterPro"/>
</dbReference>
<comment type="catalytic activity">
    <reaction evidence="5">
        <text>a quinone + NADH + 5 H(+)(in) = a quinol + NAD(+) + 4 H(+)(out)</text>
        <dbReference type="Rhea" id="RHEA:57888"/>
        <dbReference type="ChEBI" id="CHEBI:15378"/>
        <dbReference type="ChEBI" id="CHEBI:24646"/>
        <dbReference type="ChEBI" id="CHEBI:57540"/>
        <dbReference type="ChEBI" id="CHEBI:57945"/>
        <dbReference type="ChEBI" id="CHEBI:132124"/>
    </reaction>
</comment>
<dbReference type="EC" id="7.1.1.-" evidence="5"/>
<organism evidence="8 9">
    <name type="scientific">Selenihalanaerobacter shriftii</name>
    <dbReference type="NCBI Taxonomy" id="142842"/>
    <lineage>
        <taxon>Bacteria</taxon>
        <taxon>Bacillati</taxon>
        <taxon>Bacillota</taxon>
        <taxon>Clostridia</taxon>
        <taxon>Halanaerobiales</taxon>
        <taxon>Halobacteroidaceae</taxon>
        <taxon>Selenihalanaerobacter</taxon>
    </lineage>
</organism>
<keyword evidence="5" id="KW-0874">Quinone</keyword>
<feature type="transmembrane region" description="Helical" evidence="5">
    <location>
        <begin position="195"/>
        <end position="217"/>
    </location>
</feature>
<feature type="transmembrane region" description="Helical" evidence="5">
    <location>
        <begin position="443"/>
        <end position="462"/>
    </location>
</feature>
<accession>A0A1T4LUF6</accession>
<keyword evidence="5" id="KW-1278">Translocase</keyword>
<protein>
    <recommendedName>
        <fullName evidence="5">NADH-quinone oxidoreductase subunit N</fullName>
        <ecNumber evidence="5">7.1.1.-</ecNumber>
    </recommendedName>
    <alternativeName>
        <fullName evidence="5">NADH dehydrogenase I subunit N</fullName>
    </alternativeName>
    <alternativeName>
        <fullName evidence="5">NDH-1 subunit N</fullName>
    </alternativeName>
</protein>
<dbReference type="STRING" id="142842.SAMN02745118_01252"/>
<name>A0A1T4LUF6_9FIRM</name>
<feature type="transmembrane region" description="Helical" evidence="5">
    <location>
        <begin position="154"/>
        <end position="175"/>
    </location>
</feature>
<dbReference type="OrthoDB" id="9807568at2"/>
<evidence type="ECO:0000313" key="8">
    <source>
        <dbReference type="EMBL" id="SJZ58287.1"/>
    </source>
</evidence>
<evidence type="ECO:0000256" key="2">
    <source>
        <dbReference type="ARBA" id="ARBA00022692"/>
    </source>
</evidence>
<dbReference type="HAMAP" id="MF_00445">
    <property type="entry name" value="NDH1_NuoN_1"/>
    <property type="match status" value="1"/>
</dbReference>
<comment type="function">
    <text evidence="5">NDH-1 shuttles electrons from NADH, via FMN and iron-sulfur (Fe-S) centers, to quinones in the respiratory chain. The immediate electron acceptor for the enzyme in this species is believed to be a menaquinone. Couples the redox reaction to proton translocation (for every two electrons transferred, four hydrogen ions are translocated across the cytoplasmic membrane), and thus conserves the redox energy in a proton gradient.</text>
</comment>
<keyword evidence="3 5" id="KW-1133">Transmembrane helix</keyword>
<dbReference type="AlphaFoldDB" id="A0A1T4LUF6"/>
<sequence length="475" mass="51268">MNINILLPEIILTITMIIILLIDHIAMKGRTTRVTGVIGLLLAGGSLFFLTDNLNQTWGKSFIFDAYSLFFKALLIIVACTIILISFKYVKKKGIRAGEFYSLIISATLGMLIMVSSYSLITIYVGLELMSISAYVLTGMLQDNKESIEASLKYFLIGALTSTVLLFGISLVYGVTGTIDITQIAQVIETGQGALTMAAINPLLMMGIVFIITGFGFKVAAVPFHMWAPDTYQGAPTSITAFLIAGSEAAAFAALLRILNVGFIKLAGNWSLPVAILALLSMTLGNIGALTQTNIKRMMAYSAIAQAGYILVGVAVATQNGTFSVLYYLLVYAFMTLGSFAVIIMLSNNLNSDEISSFKGLSEKSPFFAGAMTIFFLSLIGIPPTGGFLGKFYIFRAAVGSNYLWLALIMAINSVISLPYYYGVVKNMYLESPINKVKLNIPLELKVVVGVSIVAILGLGIIPETFINMVELVVK</sequence>
<feature type="transmembrane region" description="Helical" evidence="5">
    <location>
        <begin position="367"/>
        <end position="383"/>
    </location>
</feature>
<keyword evidence="5" id="KW-1003">Cell membrane</keyword>
<evidence type="ECO:0000313" key="9">
    <source>
        <dbReference type="Proteomes" id="UP000190625"/>
    </source>
</evidence>
<feature type="transmembrane region" description="Helical" evidence="5">
    <location>
        <begin position="97"/>
        <end position="115"/>
    </location>
</feature>
<comment type="similarity">
    <text evidence="5">Belongs to the complex I subunit 2 family.</text>
</comment>
<comment type="subunit">
    <text evidence="5">NDH-1 is composed of 14 different subunits. Subunits NuoA, H, J, K, L, M, N constitute the membrane sector of the complex.</text>
</comment>
<evidence type="ECO:0000259" key="7">
    <source>
        <dbReference type="Pfam" id="PF00361"/>
    </source>
</evidence>